<gene>
    <name evidence="1" type="ORF">ElyMa_000205200</name>
</gene>
<evidence type="ECO:0000313" key="1">
    <source>
        <dbReference type="EMBL" id="GFR65519.1"/>
    </source>
</evidence>
<dbReference type="EMBL" id="BMAT01000391">
    <property type="protein sequence ID" value="GFR65519.1"/>
    <property type="molecule type" value="Genomic_DNA"/>
</dbReference>
<organism evidence="1 2">
    <name type="scientific">Elysia marginata</name>
    <dbReference type="NCBI Taxonomy" id="1093978"/>
    <lineage>
        <taxon>Eukaryota</taxon>
        <taxon>Metazoa</taxon>
        <taxon>Spiralia</taxon>
        <taxon>Lophotrochozoa</taxon>
        <taxon>Mollusca</taxon>
        <taxon>Gastropoda</taxon>
        <taxon>Heterobranchia</taxon>
        <taxon>Euthyneura</taxon>
        <taxon>Panpulmonata</taxon>
        <taxon>Sacoglossa</taxon>
        <taxon>Placobranchoidea</taxon>
        <taxon>Plakobranchidae</taxon>
        <taxon>Elysia</taxon>
    </lineage>
</organism>
<dbReference type="AlphaFoldDB" id="A0AAV4EWS0"/>
<comment type="caution">
    <text evidence="1">The sequence shown here is derived from an EMBL/GenBank/DDBJ whole genome shotgun (WGS) entry which is preliminary data.</text>
</comment>
<reference evidence="1 2" key="1">
    <citation type="journal article" date="2021" name="Elife">
        <title>Chloroplast acquisition without the gene transfer in kleptoplastic sea slugs, Plakobranchus ocellatus.</title>
        <authorList>
            <person name="Maeda T."/>
            <person name="Takahashi S."/>
            <person name="Yoshida T."/>
            <person name="Shimamura S."/>
            <person name="Takaki Y."/>
            <person name="Nagai Y."/>
            <person name="Toyoda A."/>
            <person name="Suzuki Y."/>
            <person name="Arimoto A."/>
            <person name="Ishii H."/>
            <person name="Satoh N."/>
            <person name="Nishiyama T."/>
            <person name="Hasebe M."/>
            <person name="Maruyama T."/>
            <person name="Minagawa J."/>
            <person name="Obokata J."/>
            <person name="Shigenobu S."/>
        </authorList>
    </citation>
    <scope>NUCLEOTIDE SEQUENCE [LARGE SCALE GENOMIC DNA]</scope>
</reference>
<sequence>MEKTALTTAAAIAMDITTNVITKLETVAQDVLLVTKVQNVTLNVNLALMGRTARNIAAAIAADVTANVISKLETVAQDVLLVTKVQSVTLVRIVNTKTSRLHWCT</sequence>
<evidence type="ECO:0000313" key="2">
    <source>
        <dbReference type="Proteomes" id="UP000762676"/>
    </source>
</evidence>
<accession>A0AAV4EWS0</accession>
<protein>
    <submittedName>
        <fullName evidence="1">Uncharacterized protein</fullName>
    </submittedName>
</protein>
<proteinExistence type="predicted"/>
<name>A0AAV4EWS0_9GAST</name>
<keyword evidence="2" id="KW-1185">Reference proteome</keyword>
<dbReference type="Proteomes" id="UP000762676">
    <property type="component" value="Unassembled WGS sequence"/>
</dbReference>